<dbReference type="Gene3D" id="3.40.50.450">
    <property type="match status" value="1"/>
</dbReference>
<dbReference type="InterPro" id="IPR005269">
    <property type="entry name" value="LOG"/>
</dbReference>
<dbReference type="KEGG" id="tpsc:RBB77_03785"/>
<gene>
    <name evidence="5" type="ORF">RBB77_03785</name>
</gene>
<sequence>MNPKVPDTLEQAPLAYENADFLNSPEGRMLRILAEYQEPMARFRRERIQDTVVFFGSARFRALDVANSELELLANTGSAQPAPKEEQPASPEEIESGEASAQKLKLAEAAVEMAQYYEDARRLAGMMASWAKTLPGRRHRFVVTSGGGPGIMEAANRGAYEAGCKTIGLNIKLPFEQHPNPYITPALSFDFHYFFMRKYWFAYLAKALVVFPGGFGTLDEMFELLTLAQTRKLAKKITVVIYGSEYWKKVINLELLAEKGAIATADLELFQFADTPEEAFALLKAGLTENHLESDYEREQARLEKEEIPDHPAPSVQEMMGPDIAKTR</sequence>
<dbReference type="GO" id="GO:0008714">
    <property type="term" value="F:AMP nucleosidase activity"/>
    <property type="evidence" value="ECO:0007669"/>
    <property type="project" value="UniProtKB-EC"/>
</dbReference>
<dbReference type="PANTHER" id="PTHR43393:SF3">
    <property type="entry name" value="LYSINE DECARBOXYLASE-LIKE PROTEIN"/>
    <property type="match status" value="1"/>
</dbReference>
<organism evidence="5">
    <name type="scientific">Tunturiibacter psychrotolerans</name>
    <dbReference type="NCBI Taxonomy" id="3069686"/>
    <lineage>
        <taxon>Bacteria</taxon>
        <taxon>Pseudomonadati</taxon>
        <taxon>Acidobacteriota</taxon>
        <taxon>Terriglobia</taxon>
        <taxon>Terriglobales</taxon>
        <taxon>Acidobacteriaceae</taxon>
        <taxon>Tunturiibacter</taxon>
    </lineage>
</organism>
<dbReference type="EMBL" id="CP132942">
    <property type="protein sequence ID" value="XCB34025.1"/>
    <property type="molecule type" value="Genomic_DNA"/>
</dbReference>
<dbReference type="RefSeq" id="WP_353064867.1">
    <property type="nucleotide sequence ID" value="NZ_CP132942.1"/>
</dbReference>
<accession>A0AAU7ZSW6</accession>
<dbReference type="PANTHER" id="PTHR43393">
    <property type="entry name" value="CYTOKININ RIBOSIDE 5'-MONOPHOSPHATE PHOSPHORIBOHYDROLASE"/>
    <property type="match status" value="1"/>
</dbReference>
<evidence type="ECO:0000256" key="2">
    <source>
        <dbReference type="ARBA" id="ARBA00011985"/>
    </source>
</evidence>
<dbReference type="InterPro" id="IPR031100">
    <property type="entry name" value="LOG_fam"/>
</dbReference>
<reference evidence="5" key="1">
    <citation type="submission" date="2023-08" db="EMBL/GenBank/DDBJ databases">
        <authorList>
            <person name="Messyasz A."/>
            <person name="Mannisto M.K."/>
            <person name="Kerkhof L.J."/>
            <person name="Haggblom M."/>
        </authorList>
    </citation>
    <scope>NUCLEOTIDE SEQUENCE</scope>
    <source>
        <strain evidence="5">X5P6</strain>
    </source>
</reference>
<proteinExistence type="predicted"/>
<feature type="compositionally biased region" description="Basic and acidic residues" evidence="4">
    <location>
        <begin position="296"/>
        <end position="310"/>
    </location>
</feature>
<dbReference type="NCBIfam" id="TIGR00730">
    <property type="entry name" value="Rossman fold protein, TIGR00730 family"/>
    <property type="match status" value="1"/>
</dbReference>
<dbReference type="GO" id="GO:0005829">
    <property type="term" value="C:cytosol"/>
    <property type="evidence" value="ECO:0007669"/>
    <property type="project" value="TreeGrafter"/>
</dbReference>
<evidence type="ECO:0000256" key="1">
    <source>
        <dbReference type="ARBA" id="ARBA00000274"/>
    </source>
</evidence>
<feature type="region of interest" description="Disordered" evidence="4">
    <location>
        <begin position="76"/>
        <end position="99"/>
    </location>
</feature>
<feature type="region of interest" description="Disordered" evidence="4">
    <location>
        <begin position="296"/>
        <end position="328"/>
    </location>
</feature>
<dbReference type="InterPro" id="IPR052341">
    <property type="entry name" value="LOG_family_nucleotidases"/>
</dbReference>
<evidence type="ECO:0000256" key="4">
    <source>
        <dbReference type="SAM" id="MobiDB-lite"/>
    </source>
</evidence>
<dbReference type="EC" id="3.2.2.4" evidence="2"/>
<dbReference type="Pfam" id="PF03641">
    <property type="entry name" value="Lysine_decarbox"/>
    <property type="match status" value="1"/>
</dbReference>
<dbReference type="GO" id="GO:0009691">
    <property type="term" value="P:cytokinin biosynthetic process"/>
    <property type="evidence" value="ECO:0007669"/>
    <property type="project" value="InterPro"/>
</dbReference>
<name>A0AAU7ZSW6_9BACT</name>
<reference evidence="5" key="2">
    <citation type="journal article" date="2024" name="Environ. Microbiol.">
        <title>Genome analysis and description of Tunturibacter gen. nov. expands the diversity of Terriglobia in tundra soils.</title>
        <authorList>
            <person name="Messyasz A."/>
            <person name="Mannisto M.K."/>
            <person name="Kerkhof L.J."/>
            <person name="Haggblom M.M."/>
        </authorList>
    </citation>
    <scope>NUCLEOTIDE SEQUENCE</scope>
    <source>
        <strain evidence="5">X5P6</strain>
    </source>
</reference>
<evidence type="ECO:0000256" key="3">
    <source>
        <dbReference type="ARBA" id="ARBA00031983"/>
    </source>
</evidence>
<comment type="catalytic activity">
    <reaction evidence="1">
        <text>AMP + H2O = D-ribose 5-phosphate + adenine</text>
        <dbReference type="Rhea" id="RHEA:20129"/>
        <dbReference type="ChEBI" id="CHEBI:15377"/>
        <dbReference type="ChEBI" id="CHEBI:16708"/>
        <dbReference type="ChEBI" id="CHEBI:78346"/>
        <dbReference type="ChEBI" id="CHEBI:456215"/>
        <dbReference type="EC" id="3.2.2.4"/>
    </reaction>
</comment>
<dbReference type="SUPFAM" id="SSF102405">
    <property type="entry name" value="MCP/YpsA-like"/>
    <property type="match status" value="1"/>
</dbReference>
<dbReference type="AlphaFoldDB" id="A0AAU7ZSW6"/>
<evidence type="ECO:0000313" key="5">
    <source>
        <dbReference type="EMBL" id="XCB34025.1"/>
    </source>
</evidence>
<protein>
    <recommendedName>
        <fullName evidence="3">AMP nucleosidase</fullName>
        <ecNumber evidence="2">3.2.2.4</ecNumber>
    </recommendedName>
    <alternativeName>
        <fullName evidence="3">AMP nucleosidase</fullName>
    </alternativeName>
</protein>